<dbReference type="EMBL" id="QGMY01000002">
    <property type="protein sequence ID" value="PWR74297.1"/>
    <property type="molecule type" value="Genomic_DNA"/>
</dbReference>
<dbReference type="Pfam" id="PF03724">
    <property type="entry name" value="META"/>
    <property type="match status" value="1"/>
</dbReference>
<keyword evidence="1" id="KW-1133">Transmembrane helix</keyword>
<gene>
    <name evidence="3" type="ORF">DK846_03895</name>
</gene>
<feature type="transmembrane region" description="Helical" evidence="1">
    <location>
        <begin position="7"/>
        <end position="26"/>
    </location>
</feature>
<name>A0A2V2ND56_9EURY</name>
<dbReference type="PANTHER" id="PTHR35535:SF2">
    <property type="entry name" value="DUF306 DOMAIN-CONTAINING PROTEIN"/>
    <property type="match status" value="1"/>
</dbReference>
<dbReference type="AlphaFoldDB" id="A0A2V2ND56"/>
<dbReference type="GeneID" id="97549679"/>
<evidence type="ECO:0000313" key="4">
    <source>
        <dbReference type="Proteomes" id="UP000245657"/>
    </source>
</evidence>
<accession>A0A2V2ND56</accession>
<dbReference type="OrthoDB" id="112114at2157"/>
<dbReference type="PANTHER" id="PTHR35535">
    <property type="entry name" value="HEAT SHOCK PROTEIN HSLJ"/>
    <property type="match status" value="1"/>
</dbReference>
<evidence type="ECO:0000259" key="2">
    <source>
        <dbReference type="Pfam" id="PF03724"/>
    </source>
</evidence>
<evidence type="ECO:0000313" key="3">
    <source>
        <dbReference type="EMBL" id="PWR74297.1"/>
    </source>
</evidence>
<proteinExistence type="predicted"/>
<keyword evidence="1" id="KW-0812">Transmembrane</keyword>
<keyword evidence="4" id="KW-1185">Reference proteome</keyword>
<dbReference type="InterPro" id="IPR038670">
    <property type="entry name" value="HslJ-like_sf"/>
</dbReference>
<dbReference type="InterPro" id="IPR053147">
    <property type="entry name" value="Hsp_HslJ-like"/>
</dbReference>
<protein>
    <recommendedName>
        <fullName evidence="2">DUF306 domain-containing protein</fullName>
    </recommendedName>
</protein>
<sequence length="388" mass="42952">MKQYKRLLLIIILILVVICLLTVYFSTDLNKRVQNQTHSSTSTVIPTMDKDINSSHNVSVGGSDSSDSNLSIITGTGIIQFQDLEGGAYIIKSDDGHHYQPLSLPPDLKVNGTKVTFQLRPVHDAVSIIMSGDPVEVISIEPVDGSRIANRSESLISFEKSGGTTGSYEELKIFPDKHGEITKWSQIHSINLSDNEMDNLTSICNKMNITAIKPQTQLTNPSPNAIIYTIRYKNQTIKATNGSIPNLLEPMIIHLDKILEQYTVSPINSNRTLSNTAWYLTTYLRKDGIPVRLSNDTRISVTFDKNGSISGTSGCNLYNGQYSLSGNNLSFSRISMTRTTCQDQIIMETESAYIKLLNQVMMVSGQDKNLTMADRNNTALLTYSLIKG</sequence>
<keyword evidence="1" id="KW-0472">Membrane</keyword>
<reference evidence="3 4" key="1">
    <citation type="submission" date="2018-05" db="EMBL/GenBank/DDBJ databases">
        <title>Draft genome of Methanospirillum lacunae Ki8-1.</title>
        <authorList>
            <person name="Dueholm M.S."/>
            <person name="Nielsen P.H."/>
            <person name="Bakmann L.F."/>
            <person name="Otzen D.E."/>
        </authorList>
    </citation>
    <scope>NUCLEOTIDE SEQUENCE [LARGE SCALE GENOMIC DNA]</scope>
    <source>
        <strain evidence="3 4">Ki8-1</strain>
    </source>
</reference>
<feature type="domain" description="DUF306" evidence="2">
    <location>
        <begin position="272"/>
        <end position="383"/>
    </location>
</feature>
<dbReference type="Proteomes" id="UP000245657">
    <property type="component" value="Unassembled WGS sequence"/>
</dbReference>
<evidence type="ECO:0000256" key="1">
    <source>
        <dbReference type="SAM" id="Phobius"/>
    </source>
</evidence>
<organism evidence="3 4">
    <name type="scientific">Methanospirillum lacunae</name>
    <dbReference type="NCBI Taxonomy" id="668570"/>
    <lineage>
        <taxon>Archaea</taxon>
        <taxon>Methanobacteriati</taxon>
        <taxon>Methanobacteriota</taxon>
        <taxon>Stenosarchaea group</taxon>
        <taxon>Methanomicrobia</taxon>
        <taxon>Methanomicrobiales</taxon>
        <taxon>Methanospirillaceae</taxon>
        <taxon>Methanospirillum</taxon>
    </lineage>
</organism>
<comment type="caution">
    <text evidence="3">The sequence shown here is derived from an EMBL/GenBank/DDBJ whole genome shotgun (WGS) entry which is preliminary data.</text>
</comment>
<dbReference type="RefSeq" id="WP_109967576.1">
    <property type="nucleotide sequence ID" value="NZ_CP176093.1"/>
</dbReference>
<dbReference type="InterPro" id="IPR005184">
    <property type="entry name" value="DUF306_Meta_HslJ"/>
</dbReference>
<dbReference type="Gene3D" id="2.40.128.270">
    <property type="match status" value="1"/>
</dbReference>